<dbReference type="Proteomes" id="UP000515344">
    <property type="component" value="Chromosome"/>
</dbReference>
<sequence length="552" mass="62499">MKAAIYISLNVLFLFCFASCTKNFLDRAPSVNLSEEKIFADPVLASQYSDNAYNHLIDEYARFNAHRGITGQAADEAVSGNNEISIRTLTNGTYHDHYERGGASLNDIGDVWSRAYAGIRVTNTMLAKMDNVPWTVNQSPDRIKGEMYFIRAFLYFELIKRFGGVIIVDKVYGPNEDIDLPRNTYTECVNFILADLEKAEPLLPDDYPQSNYGRATNGAAKALRSRLLLFAASRLNNETNDLTKWAAAAAAAKSLIDLNRYSLQATYTDILNVTTSPEYIMIKIRGPRTIDGFLLDFAMSPGSGGAQGQLNPTQNHVDLYEMKPTGLLPADPASGYDPQNPYANRDPRFYANILYNDAPWQGRRIQMWSGGRDYLTGNVTYTATRYYSRKLWPEPYIRNVAGTAVLNYIHFRYAEILLNYAEAQNEAVGPDASVYDAINQIRARTSVAMPPLPAGLTQAQMRQRIRNERAVELAFEDFRWYDIMRWKAGPEIVAQPMYGMNVVRNSNGTFTYNKELLPANMQKVYLDYMHRYPIPRNEIFKSKGILLQNTGW</sequence>
<dbReference type="Gene3D" id="1.25.40.390">
    <property type="match status" value="1"/>
</dbReference>
<evidence type="ECO:0000256" key="4">
    <source>
        <dbReference type="ARBA" id="ARBA00023136"/>
    </source>
</evidence>
<evidence type="ECO:0000259" key="8">
    <source>
        <dbReference type="Pfam" id="PF14322"/>
    </source>
</evidence>
<evidence type="ECO:0000313" key="10">
    <source>
        <dbReference type="Proteomes" id="UP000515344"/>
    </source>
</evidence>
<dbReference type="Pfam" id="PF14322">
    <property type="entry name" value="SusD-like_3"/>
    <property type="match status" value="1"/>
</dbReference>
<dbReference type="SUPFAM" id="SSF48452">
    <property type="entry name" value="TPR-like"/>
    <property type="match status" value="1"/>
</dbReference>
<dbReference type="EMBL" id="CP060007">
    <property type="protein sequence ID" value="QNA45969.1"/>
    <property type="molecule type" value="Genomic_DNA"/>
</dbReference>
<accession>A0A7G5XKG6</accession>
<keyword evidence="5" id="KW-0998">Cell outer membrane</keyword>
<gene>
    <name evidence="9" type="ORF">H4075_07220</name>
</gene>
<name>A0A7G5XKG6_9BACT</name>
<proteinExistence type="inferred from homology"/>
<evidence type="ECO:0000256" key="2">
    <source>
        <dbReference type="ARBA" id="ARBA00006275"/>
    </source>
</evidence>
<evidence type="ECO:0000256" key="1">
    <source>
        <dbReference type="ARBA" id="ARBA00004442"/>
    </source>
</evidence>
<dbReference type="InterPro" id="IPR011990">
    <property type="entry name" value="TPR-like_helical_dom_sf"/>
</dbReference>
<keyword evidence="3 6" id="KW-0732">Signal</keyword>
<evidence type="ECO:0000256" key="5">
    <source>
        <dbReference type="ARBA" id="ARBA00023237"/>
    </source>
</evidence>
<keyword evidence="4" id="KW-0472">Membrane</keyword>
<dbReference type="Pfam" id="PF07980">
    <property type="entry name" value="SusD_RagB"/>
    <property type="match status" value="1"/>
</dbReference>
<evidence type="ECO:0000256" key="6">
    <source>
        <dbReference type="SAM" id="SignalP"/>
    </source>
</evidence>
<dbReference type="InterPro" id="IPR012944">
    <property type="entry name" value="SusD_RagB_dom"/>
</dbReference>
<keyword evidence="10" id="KW-1185">Reference proteome</keyword>
<dbReference type="RefSeq" id="WP_182805487.1">
    <property type="nucleotide sequence ID" value="NZ_CP060007.1"/>
</dbReference>
<protein>
    <submittedName>
        <fullName evidence="9">RagB/SusD family nutrient uptake outer membrane protein</fullName>
    </submittedName>
</protein>
<reference evidence="10" key="1">
    <citation type="submission" date="2020-08" db="EMBL/GenBank/DDBJ databases">
        <title>Lacibacter sp. S13-6-6 genome sequencing.</title>
        <authorList>
            <person name="Jin L."/>
        </authorList>
    </citation>
    <scope>NUCLEOTIDE SEQUENCE [LARGE SCALE GENOMIC DNA]</scope>
    <source>
        <strain evidence="10">S13-6-6</strain>
    </source>
</reference>
<organism evidence="9 10">
    <name type="scientific">Lacibacter sediminis</name>
    <dbReference type="NCBI Taxonomy" id="2760713"/>
    <lineage>
        <taxon>Bacteria</taxon>
        <taxon>Pseudomonadati</taxon>
        <taxon>Bacteroidota</taxon>
        <taxon>Chitinophagia</taxon>
        <taxon>Chitinophagales</taxon>
        <taxon>Chitinophagaceae</taxon>
        <taxon>Lacibacter</taxon>
    </lineage>
</organism>
<feature type="signal peptide" evidence="6">
    <location>
        <begin position="1"/>
        <end position="18"/>
    </location>
</feature>
<evidence type="ECO:0000259" key="7">
    <source>
        <dbReference type="Pfam" id="PF07980"/>
    </source>
</evidence>
<evidence type="ECO:0000256" key="3">
    <source>
        <dbReference type="ARBA" id="ARBA00022729"/>
    </source>
</evidence>
<feature type="domain" description="RagB/SusD" evidence="7">
    <location>
        <begin position="301"/>
        <end position="552"/>
    </location>
</feature>
<dbReference type="GO" id="GO:0009279">
    <property type="term" value="C:cell outer membrane"/>
    <property type="evidence" value="ECO:0007669"/>
    <property type="project" value="UniProtKB-SubCell"/>
</dbReference>
<feature type="chain" id="PRO_5028816240" evidence="6">
    <location>
        <begin position="19"/>
        <end position="552"/>
    </location>
</feature>
<evidence type="ECO:0000313" key="9">
    <source>
        <dbReference type="EMBL" id="QNA45969.1"/>
    </source>
</evidence>
<dbReference type="KEGG" id="lacs:H4075_07220"/>
<feature type="domain" description="SusD-like N-terminal" evidence="8">
    <location>
        <begin position="24"/>
        <end position="229"/>
    </location>
</feature>
<comment type="subcellular location">
    <subcellularLocation>
        <location evidence="1">Cell outer membrane</location>
    </subcellularLocation>
</comment>
<dbReference type="InterPro" id="IPR033985">
    <property type="entry name" value="SusD-like_N"/>
</dbReference>
<comment type="similarity">
    <text evidence="2">Belongs to the SusD family.</text>
</comment>
<dbReference type="AlphaFoldDB" id="A0A7G5XKG6"/>